<feature type="transmembrane region" description="Helical" evidence="8">
    <location>
        <begin position="168"/>
        <end position="187"/>
    </location>
</feature>
<evidence type="ECO:0000313" key="9">
    <source>
        <dbReference type="EMBL" id="MBK1877816.1"/>
    </source>
</evidence>
<sequence>MSQAHEHHPDKPEDKLPPAEKVVYGLGITNDIWGNWLYHSLAWPVFNIFLGVGPVIVSSCLMISRLVDAVTDPLFGWLTDNARTRWGRRRPFILVGSILAGLLLPCMFLVGRDWSQSQYFWFMAISSSLLVIAVSCFNMAYQSLGSELTPGYHERTSVFKFKGIIQRIVDLGLYSAAAFTTMKIFIPDGEDEPDVLFGAQIYTLIAGALMIGIGIMLFFKVKERYYNKVVATKQPPIQLLDTYFTALKVQPFRAQLLISLAYGMGNSMIGGIGYILTVYYVCGGNVSEGNMWSFKMGFVNLAGVFIIMPLVNKISNRIGKRQALKWVLSLGVLVYLSTFWLYTPHAPVLQLLASALLSVLHGSFYMLLSSMGVDVVDYDEQHSGKRREGTFVACGTWFAKLGMALGVGLSGLLLELSGYDSGLGANQPEGSLLTLRILFFAIPIVGLALAAIGFWRFRLSESEMHRIRLELEERRGTI</sequence>
<evidence type="ECO:0000256" key="3">
    <source>
        <dbReference type="ARBA" id="ARBA00022448"/>
    </source>
</evidence>
<dbReference type="Gene3D" id="1.20.1250.20">
    <property type="entry name" value="MFS general substrate transporter like domains"/>
    <property type="match status" value="2"/>
</dbReference>
<dbReference type="SUPFAM" id="SSF103473">
    <property type="entry name" value="MFS general substrate transporter"/>
    <property type="match status" value="1"/>
</dbReference>
<feature type="transmembrane region" description="Helical" evidence="8">
    <location>
        <begin position="389"/>
        <end position="413"/>
    </location>
</feature>
<gene>
    <name evidence="9" type="ORF">JIN87_13140</name>
</gene>
<evidence type="ECO:0000256" key="6">
    <source>
        <dbReference type="ARBA" id="ARBA00022989"/>
    </source>
</evidence>
<dbReference type="PROSITE" id="PS00872">
    <property type="entry name" value="NA_GALACTOSIDE_SYMP"/>
    <property type="match status" value="1"/>
</dbReference>
<comment type="similarity">
    <text evidence="2">Belongs to the sodium:galactoside symporter (TC 2.A.2) family.</text>
</comment>
<feature type="transmembrane region" description="Helical" evidence="8">
    <location>
        <begin position="92"/>
        <end position="112"/>
    </location>
</feature>
<keyword evidence="6 8" id="KW-1133">Transmembrane helix</keyword>
<feature type="transmembrane region" description="Helical" evidence="8">
    <location>
        <begin position="292"/>
        <end position="311"/>
    </location>
</feature>
<dbReference type="GO" id="GO:0005886">
    <property type="term" value="C:plasma membrane"/>
    <property type="evidence" value="ECO:0007669"/>
    <property type="project" value="UniProtKB-SubCell"/>
</dbReference>
<keyword evidence="7 8" id="KW-0472">Membrane</keyword>
<feature type="transmembrane region" description="Helical" evidence="8">
    <location>
        <begin position="323"/>
        <end position="342"/>
    </location>
</feature>
<evidence type="ECO:0000313" key="10">
    <source>
        <dbReference type="Proteomes" id="UP000617628"/>
    </source>
</evidence>
<protein>
    <submittedName>
        <fullName evidence="9">MFS transporter</fullName>
    </submittedName>
</protein>
<dbReference type="Proteomes" id="UP000617628">
    <property type="component" value="Unassembled WGS sequence"/>
</dbReference>
<keyword evidence="5 8" id="KW-0812">Transmembrane</keyword>
<reference evidence="9" key="1">
    <citation type="submission" date="2021-01" db="EMBL/GenBank/DDBJ databases">
        <title>Modified the classification status of verrucomicrobia.</title>
        <authorList>
            <person name="Feng X."/>
        </authorList>
    </citation>
    <scope>NUCLEOTIDE SEQUENCE</scope>
    <source>
        <strain evidence="9">KCTC 13126</strain>
    </source>
</reference>
<keyword evidence="4" id="KW-1003">Cell membrane</keyword>
<dbReference type="InterPro" id="IPR036259">
    <property type="entry name" value="MFS_trans_sf"/>
</dbReference>
<keyword evidence="3" id="KW-0813">Transport</keyword>
<evidence type="ECO:0000256" key="4">
    <source>
        <dbReference type="ARBA" id="ARBA00022475"/>
    </source>
</evidence>
<comment type="subcellular location">
    <subcellularLocation>
        <location evidence="1">Cell membrane</location>
        <topology evidence="1">Multi-pass membrane protein</topology>
    </subcellularLocation>
</comment>
<evidence type="ECO:0000256" key="1">
    <source>
        <dbReference type="ARBA" id="ARBA00004651"/>
    </source>
</evidence>
<evidence type="ECO:0000256" key="2">
    <source>
        <dbReference type="ARBA" id="ARBA00009617"/>
    </source>
</evidence>
<dbReference type="PANTHER" id="PTHR11328:SF24">
    <property type="entry name" value="MAJOR FACILITATOR SUPERFAMILY (MFS) PROFILE DOMAIN-CONTAINING PROTEIN"/>
    <property type="match status" value="1"/>
</dbReference>
<evidence type="ECO:0000256" key="7">
    <source>
        <dbReference type="ARBA" id="ARBA00023136"/>
    </source>
</evidence>
<comment type="caution">
    <text evidence="9">The sequence shown here is derived from an EMBL/GenBank/DDBJ whole genome shotgun (WGS) entry which is preliminary data.</text>
</comment>
<feature type="transmembrane region" description="Helical" evidence="8">
    <location>
        <begin position="199"/>
        <end position="219"/>
    </location>
</feature>
<dbReference type="GO" id="GO:0015293">
    <property type="term" value="F:symporter activity"/>
    <property type="evidence" value="ECO:0007669"/>
    <property type="project" value="InterPro"/>
</dbReference>
<evidence type="ECO:0000256" key="5">
    <source>
        <dbReference type="ARBA" id="ARBA00022692"/>
    </source>
</evidence>
<feature type="transmembrane region" description="Helical" evidence="8">
    <location>
        <begin position="348"/>
        <end position="368"/>
    </location>
</feature>
<dbReference type="InterPro" id="IPR039672">
    <property type="entry name" value="MFS_2"/>
</dbReference>
<dbReference type="PANTHER" id="PTHR11328">
    <property type="entry name" value="MAJOR FACILITATOR SUPERFAMILY DOMAIN-CONTAINING PROTEIN"/>
    <property type="match status" value="1"/>
</dbReference>
<dbReference type="GO" id="GO:0008643">
    <property type="term" value="P:carbohydrate transport"/>
    <property type="evidence" value="ECO:0007669"/>
    <property type="project" value="InterPro"/>
</dbReference>
<dbReference type="EMBL" id="JAENIL010000022">
    <property type="protein sequence ID" value="MBK1877816.1"/>
    <property type="molecule type" value="Genomic_DNA"/>
</dbReference>
<keyword evidence="10" id="KW-1185">Reference proteome</keyword>
<dbReference type="GO" id="GO:0006814">
    <property type="term" value="P:sodium ion transport"/>
    <property type="evidence" value="ECO:0007669"/>
    <property type="project" value="InterPro"/>
</dbReference>
<dbReference type="InterPro" id="IPR018043">
    <property type="entry name" value="Na/Gal_symport_CS"/>
</dbReference>
<feature type="transmembrane region" description="Helical" evidence="8">
    <location>
        <begin position="41"/>
        <end position="63"/>
    </location>
</feature>
<dbReference type="Pfam" id="PF13347">
    <property type="entry name" value="MFS_2"/>
    <property type="match status" value="1"/>
</dbReference>
<evidence type="ECO:0000256" key="8">
    <source>
        <dbReference type="SAM" id="Phobius"/>
    </source>
</evidence>
<dbReference type="RefSeq" id="WP_200356030.1">
    <property type="nucleotide sequence ID" value="NZ_JAENIL010000022.1"/>
</dbReference>
<feature type="transmembrane region" description="Helical" evidence="8">
    <location>
        <begin position="256"/>
        <end position="280"/>
    </location>
</feature>
<proteinExistence type="inferred from homology"/>
<organism evidence="9 10">
    <name type="scientific">Pelagicoccus mobilis</name>
    <dbReference type="NCBI Taxonomy" id="415221"/>
    <lineage>
        <taxon>Bacteria</taxon>
        <taxon>Pseudomonadati</taxon>
        <taxon>Verrucomicrobiota</taxon>
        <taxon>Opitutia</taxon>
        <taxon>Puniceicoccales</taxon>
        <taxon>Pelagicoccaceae</taxon>
        <taxon>Pelagicoccus</taxon>
    </lineage>
</organism>
<feature type="transmembrane region" description="Helical" evidence="8">
    <location>
        <begin position="118"/>
        <end position="141"/>
    </location>
</feature>
<dbReference type="AlphaFoldDB" id="A0A934RZM5"/>
<name>A0A934RZM5_9BACT</name>
<accession>A0A934RZM5</accession>
<feature type="transmembrane region" description="Helical" evidence="8">
    <location>
        <begin position="433"/>
        <end position="457"/>
    </location>
</feature>